<dbReference type="AlphaFoldDB" id="A0AAV4WD23"/>
<evidence type="ECO:0000313" key="2">
    <source>
        <dbReference type="EMBL" id="GIY80124.1"/>
    </source>
</evidence>
<evidence type="ECO:0000256" key="1">
    <source>
        <dbReference type="SAM" id="MobiDB-lite"/>
    </source>
</evidence>
<reference evidence="2 3" key="1">
    <citation type="submission" date="2021-06" db="EMBL/GenBank/DDBJ databases">
        <title>Caerostris extrusa draft genome.</title>
        <authorList>
            <person name="Kono N."/>
            <person name="Arakawa K."/>
        </authorList>
    </citation>
    <scope>NUCLEOTIDE SEQUENCE [LARGE SCALE GENOMIC DNA]</scope>
</reference>
<name>A0AAV4WD23_CAEEX</name>
<dbReference type="Proteomes" id="UP001054945">
    <property type="component" value="Unassembled WGS sequence"/>
</dbReference>
<gene>
    <name evidence="2" type="ORF">CEXT_548211</name>
</gene>
<proteinExistence type="predicted"/>
<dbReference type="EMBL" id="BPLR01015967">
    <property type="protein sequence ID" value="GIY80124.1"/>
    <property type="molecule type" value="Genomic_DNA"/>
</dbReference>
<accession>A0AAV4WD23</accession>
<sequence>MANSSRSITNQSRVLKPPGYFWQLSVSLPQNKKKKEIHKKKKEKKKEKERKKGKKNFLAMDLIESPCHLLPRRRVTYYVTMKDGKSAMVCSESGCGLLGDQRVKILRIK</sequence>
<keyword evidence="3" id="KW-1185">Reference proteome</keyword>
<feature type="region of interest" description="Disordered" evidence="1">
    <location>
        <begin position="31"/>
        <end position="54"/>
    </location>
</feature>
<organism evidence="2 3">
    <name type="scientific">Caerostris extrusa</name>
    <name type="common">Bark spider</name>
    <name type="synonym">Caerostris bankana</name>
    <dbReference type="NCBI Taxonomy" id="172846"/>
    <lineage>
        <taxon>Eukaryota</taxon>
        <taxon>Metazoa</taxon>
        <taxon>Ecdysozoa</taxon>
        <taxon>Arthropoda</taxon>
        <taxon>Chelicerata</taxon>
        <taxon>Arachnida</taxon>
        <taxon>Araneae</taxon>
        <taxon>Araneomorphae</taxon>
        <taxon>Entelegynae</taxon>
        <taxon>Araneoidea</taxon>
        <taxon>Araneidae</taxon>
        <taxon>Caerostris</taxon>
    </lineage>
</organism>
<evidence type="ECO:0000313" key="3">
    <source>
        <dbReference type="Proteomes" id="UP001054945"/>
    </source>
</evidence>
<comment type="caution">
    <text evidence="2">The sequence shown here is derived from an EMBL/GenBank/DDBJ whole genome shotgun (WGS) entry which is preliminary data.</text>
</comment>
<protein>
    <submittedName>
        <fullName evidence="2">Uncharacterized protein</fullName>
    </submittedName>
</protein>